<keyword evidence="5" id="KW-1185">Reference proteome</keyword>
<keyword evidence="2" id="KW-0812">Transmembrane</keyword>
<dbReference type="InterPro" id="IPR010090">
    <property type="entry name" value="Phage_tape_meas"/>
</dbReference>
<evidence type="ECO:0000256" key="1">
    <source>
        <dbReference type="ARBA" id="ARBA00022612"/>
    </source>
</evidence>
<keyword evidence="2" id="KW-1133">Transmembrane helix</keyword>
<evidence type="ECO:0000256" key="2">
    <source>
        <dbReference type="SAM" id="Phobius"/>
    </source>
</evidence>
<accession>A0ABS5NV87</accession>
<dbReference type="RefSeq" id="WP_213103153.1">
    <property type="nucleotide sequence ID" value="NZ_JAGYPM010000003.1"/>
</dbReference>
<feature type="transmembrane region" description="Helical" evidence="2">
    <location>
        <begin position="506"/>
        <end position="524"/>
    </location>
</feature>
<name>A0ABS5NV87_9BACI</name>
<gene>
    <name evidence="4" type="ORF">KHA94_16245</name>
</gene>
<dbReference type="EMBL" id="JAGYPM010000003">
    <property type="protein sequence ID" value="MBS4191741.1"/>
    <property type="molecule type" value="Genomic_DNA"/>
</dbReference>
<comment type="caution">
    <text evidence="4">The sequence shown here is derived from an EMBL/GenBank/DDBJ whole genome shotgun (WGS) entry which is preliminary data.</text>
</comment>
<dbReference type="Pfam" id="PF10145">
    <property type="entry name" value="PhageMin_Tail"/>
    <property type="match status" value="1"/>
</dbReference>
<keyword evidence="2" id="KW-0472">Membrane</keyword>
<protein>
    <submittedName>
        <fullName evidence="4">Phage tail tape measure protein</fullName>
    </submittedName>
</protein>
<feature type="transmembrane region" description="Helical" evidence="2">
    <location>
        <begin position="452"/>
        <end position="474"/>
    </location>
</feature>
<keyword evidence="1" id="KW-1188">Viral release from host cell</keyword>
<sequence length="964" mass="101701">MSLLGNLTVGILGNMSGLSNTFTQAQNQVRQFGQQMQNIGRDLTAIGGTLTAAITVPIVGLATASVKSAIEFESAFAGVRKTVNATEKEFAVLRKGIIDMSKEIPAAATEIAAVAEAAGQLGIQKENILGFTRTMVDLGVATNMSSDEAATSLARLANITQMNQKDFDRLGSSIVALGNNFATTEREIVDMAMRLAGAGAQVGMTEADILALATALSSVGIEAEMGGSAISRVMVNMQVATSTGFTKVQELLDSTGMSIRDLQMMASHSGKAFGHLAEDLGMTKTELTNLLNAGVDLENFSKIAGMTGEEFKKAFEQDAIGALGAFINGLANAEEAGDSAINMLQEMGITEIRLRDSLLRAGGASELFADAVKLSNEAWEENVALSNEAEERYATTASQLQMLWNQIKAIAIAFGDALLPTLLMVNEAIKPLLQWAEQAAEKFKSLDPAIQMVVIAIGAIAAAIGPFLVTLGVIISSVGSVITAFAGLSGAIAGAGGALAILTGPIGIAVAAIVGIGAALIAAWKHSETFRDTVTSIWESIKATAVQVFGAISSFVQEKLGAIKTFWDENGAQFLQAVENVFNGIMAVVEFVMPAVKFIVEMVWTAIKQIIDGALNVIMGLIKVFSGLFTGDFSKMWEGIKQIFFGAIDVIIGWMTVTFVGGLKTLLTNLAKGALNIIKNMSTGIVNFFKSFATTGQNIAKSFVDNVVGFFRDFVDAAITLFNLFKTRGASTFEAFKGVVMSIFNSLKAGLEAIWNGLISFITNGATMIKNGVTSAFNAMLNSIKSIWGSVKTTIEDLWDGVMTFFKNIDLRQVGKDIITGLVNGIGSMASAVWDKAKEIANGIGDSIKKVLQIKSPSRLTFGLGVFTGEGLDDGIDSMIGKVRNTAKKLSLAAIPNVPDVNIVGVTGGKGIGYTGSSPIGNVAMLGGITQHLTINSAKHLTPSETARQNQQVLRQQALEWGNR</sequence>
<feature type="domain" description="Phage tail tape measure protein" evidence="3">
    <location>
        <begin position="95"/>
        <end position="285"/>
    </location>
</feature>
<feature type="transmembrane region" description="Helical" evidence="2">
    <location>
        <begin position="643"/>
        <end position="663"/>
    </location>
</feature>
<evidence type="ECO:0000313" key="5">
    <source>
        <dbReference type="Proteomes" id="UP000681027"/>
    </source>
</evidence>
<reference evidence="4 5" key="1">
    <citation type="submission" date="2021-05" db="EMBL/GenBank/DDBJ databases">
        <title>Novel Bacillus species.</title>
        <authorList>
            <person name="Liu G."/>
        </authorList>
    </citation>
    <scope>NUCLEOTIDE SEQUENCE [LARGE SCALE GENOMIC DNA]</scope>
    <source>
        <strain evidence="4 5">FJAT-49705</strain>
    </source>
</reference>
<dbReference type="Gene3D" id="1.20.120.20">
    <property type="entry name" value="Apolipoprotein"/>
    <property type="match status" value="1"/>
</dbReference>
<proteinExistence type="predicted"/>
<feature type="transmembrane region" description="Helical" evidence="2">
    <location>
        <begin position="481"/>
        <end position="500"/>
    </location>
</feature>
<dbReference type="PANTHER" id="PTHR37813">
    <property type="entry name" value="FELS-2 PROPHAGE PROTEIN"/>
    <property type="match status" value="1"/>
</dbReference>
<evidence type="ECO:0000259" key="3">
    <source>
        <dbReference type="Pfam" id="PF10145"/>
    </source>
</evidence>
<dbReference type="NCBIfam" id="TIGR01760">
    <property type="entry name" value="tape_meas_TP901"/>
    <property type="match status" value="2"/>
</dbReference>
<dbReference type="PANTHER" id="PTHR37813:SF1">
    <property type="entry name" value="FELS-2 PROPHAGE PROTEIN"/>
    <property type="match status" value="1"/>
</dbReference>
<organism evidence="4 5">
    <name type="scientific">Cytobacillus citreus</name>
    <dbReference type="NCBI Taxonomy" id="2833586"/>
    <lineage>
        <taxon>Bacteria</taxon>
        <taxon>Bacillati</taxon>
        <taxon>Bacillota</taxon>
        <taxon>Bacilli</taxon>
        <taxon>Bacillales</taxon>
        <taxon>Bacillaceae</taxon>
        <taxon>Cytobacillus</taxon>
    </lineage>
</organism>
<evidence type="ECO:0000313" key="4">
    <source>
        <dbReference type="EMBL" id="MBS4191741.1"/>
    </source>
</evidence>
<dbReference type="Proteomes" id="UP000681027">
    <property type="component" value="Unassembled WGS sequence"/>
</dbReference>